<evidence type="ECO:0000256" key="2">
    <source>
        <dbReference type="ARBA" id="ARBA00007357"/>
    </source>
</evidence>
<evidence type="ECO:0000256" key="4">
    <source>
        <dbReference type="ARBA" id="ARBA00022723"/>
    </source>
</evidence>
<gene>
    <name evidence="10" type="ORF">HMPREF0044_1216</name>
</gene>
<dbReference type="AlphaFoldDB" id="C0W1C6"/>
<name>C0W1C6_9ACTO</name>
<dbReference type="RefSeq" id="WP_006546386.1">
    <property type="nucleotide sequence ID" value="NZ_DS999541.1"/>
</dbReference>
<dbReference type="HOGENOM" id="CLU_006187_7_2_11"/>
<evidence type="ECO:0000313" key="11">
    <source>
        <dbReference type="Proteomes" id="UP000010301"/>
    </source>
</evidence>
<dbReference type="EMBL" id="ACFG01000032">
    <property type="protein sequence ID" value="EEH63615.1"/>
    <property type="molecule type" value="Genomic_DNA"/>
</dbReference>
<keyword evidence="4" id="KW-0479">Metal-binding</keyword>
<dbReference type="InterPro" id="IPR018497">
    <property type="entry name" value="Peptidase_M13_C"/>
</dbReference>
<dbReference type="PANTHER" id="PTHR11733">
    <property type="entry name" value="ZINC METALLOPROTEASE FAMILY M13 NEPRILYSIN-RELATED"/>
    <property type="match status" value="1"/>
</dbReference>
<dbReference type="GO" id="GO:0046872">
    <property type="term" value="F:metal ion binding"/>
    <property type="evidence" value="ECO:0007669"/>
    <property type="project" value="UniProtKB-KW"/>
</dbReference>
<feature type="domain" description="Peptidase M13 N-terminal" evidence="9">
    <location>
        <begin position="23"/>
        <end position="403"/>
    </location>
</feature>
<dbReference type="EC" id="3.4.24.-" evidence="10"/>
<dbReference type="PANTHER" id="PTHR11733:SF167">
    <property type="entry name" value="FI17812P1-RELATED"/>
    <property type="match status" value="1"/>
</dbReference>
<dbReference type="Gene3D" id="1.10.1380.10">
    <property type="entry name" value="Neutral endopeptidase , domain2"/>
    <property type="match status" value="1"/>
</dbReference>
<dbReference type="CDD" id="cd08662">
    <property type="entry name" value="M13"/>
    <property type="match status" value="1"/>
</dbReference>
<dbReference type="Gene3D" id="3.40.390.10">
    <property type="entry name" value="Collagenase (Catalytic Domain)"/>
    <property type="match status" value="1"/>
</dbReference>
<dbReference type="SUPFAM" id="SSF55486">
    <property type="entry name" value="Metalloproteases ('zincins'), catalytic domain"/>
    <property type="match status" value="1"/>
</dbReference>
<evidence type="ECO:0000256" key="7">
    <source>
        <dbReference type="ARBA" id="ARBA00023049"/>
    </source>
</evidence>
<reference evidence="10 11" key="1">
    <citation type="submission" date="2009-01" db="EMBL/GenBank/DDBJ databases">
        <authorList>
            <person name="Qin X."/>
            <person name="Bachman B."/>
            <person name="Battles P."/>
            <person name="Bell A."/>
            <person name="Bess C."/>
            <person name="Bickham C."/>
            <person name="Chaboub L."/>
            <person name="Chen D."/>
            <person name="Coyle M."/>
            <person name="Deiros D.R."/>
            <person name="Dinh H."/>
            <person name="Forbes L."/>
            <person name="Fowler G."/>
            <person name="Francisco L."/>
            <person name="Fu Q."/>
            <person name="Gubbala S."/>
            <person name="Hale W."/>
            <person name="Han Y."/>
            <person name="Hemphill L."/>
            <person name="Highlander S.K."/>
            <person name="Hirani K."/>
            <person name="Hogues M."/>
            <person name="Jackson L."/>
            <person name="Jakkamsetti A."/>
            <person name="Javaid M."/>
            <person name="Jiang H."/>
            <person name="Korchina V."/>
            <person name="Kovar C."/>
            <person name="Lara F."/>
            <person name="Lee S."/>
            <person name="Mata R."/>
            <person name="Mathew T."/>
            <person name="Moen C."/>
            <person name="Morales K."/>
            <person name="Munidasa M."/>
            <person name="Nazareth L."/>
            <person name="Ngo R."/>
            <person name="Nguyen L."/>
            <person name="Okwuonu G."/>
            <person name="Ongeri F."/>
            <person name="Patil S."/>
            <person name="Petrosino J."/>
            <person name="Pham C."/>
            <person name="Pham P."/>
            <person name="Pu L.-L."/>
            <person name="Puazo M."/>
            <person name="Raj R."/>
            <person name="Reid J."/>
            <person name="Rouhana J."/>
            <person name="Saada N."/>
            <person name="Shang Y."/>
            <person name="Simmons D."/>
            <person name="Thornton R."/>
            <person name="Warren J."/>
            <person name="Weissenberger G."/>
            <person name="Zhang J."/>
            <person name="Zhang L."/>
            <person name="Zhou C."/>
            <person name="Zhu D."/>
            <person name="Muzny D."/>
            <person name="Worley K."/>
            <person name="Gibbs R."/>
        </authorList>
    </citation>
    <scope>NUCLEOTIDE SEQUENCE [LARGE SCALE GENOMIC DNA]</scope>
    <source>
        <strain evidence="10 11">DSM 15436</strain>
    </source>
</reference>
<dbReference type="GO" id="GO:0016485">
    <property type="term" value="P:protein processing"/>
    <property type="evidence" value="ECO:0007669"/>
    <property type="project" value="TreeGrafter"/>
</dbReference>
<keyword evidence="7" id="KW-0482">Metalloprotease</keyword>
<proteinExistence type="inferred from homology"/>
<evidence type="ECO:0000256" key="6">
    <source>
        <dbReference type="ARBA" id="ARBA00022833"/>
    </source>
</evidence>
<dbReference type="InterPro" id="IPR024079">
    <property type="entry name" value="MetalloPept_cat_dom_sf"/>
</dbReference>
<dbReference type="Proteomes" id="UP000010301">
    <property type="component" value="Unassembled WGS sequence"/>
</dbReference>
<protein>
    <submittedName>
        <fullName evidence="10">Peptidase family M13</fullName>
        <ecNumber evidence="10">3.4.24.-</ecNumber>
    </submittedName>
</protein>
<comment type="similarity">
    <text evidence="2">Belongs to the peptidase M13 family.</text>
</comment>
<dbReference type="Pfam" id="PF01431">
    <property type="entry name" value="Peptidase_M13"/>
    <property type="match status" value="1"/>
</dbReference>
<keyword evidence="11" id="KW-1185">Reference proteome</keyword>
<sequence length="666" mass="74747">MSNIEITPVFDPEIADKNVLATEDFFRHANGAWLENHEIPGDRPSDGAFYALRDASELAVREIVENLSVDSTDANEAKIAVFFQQFMDEDTVNAAGVTPLAADFSILEAAENHEELLAAIAKLEASGVSGFGGFYVYGDLNAPERYALYLDQGGLSLPDEAFYREENYGPIREAFVNYLNTAASLIKDQQVSELASLLPENFGETVLAFETELAKHHWDKVTCRDAQKANNPFTLGQLSEKIPAFPWVQWLNQAGANLTADSEVIVSQPSFWEGFAQLWADTDLQTLKLWLVAHIIAARSAYLHQEMVDNNFNFSRVLTGATEQRPRWKRAISFVEGAMGEGIGELYVNRHFPADYKEKMLVLVNNLIEAYRQSISELDWMGEETRQRALEKLSKFRAKIGYPDKFEDYSALQPGTTLVESVRNIAAFVTKREMAKIAQPVDLGEWLMTPQTVNAYYMPTGNEIVFPAAILQPPFFHPDMTDAVNYGAIGAVIGHEIGHGFDDQGAQYDGTGQLNNWWEEADEAEFKNRTKALIDQYAQYSPAQLDDEYKVNGELTIGENIGDLGGITIGWKAYQLALAARGIASHEEDVHEGLNGAQQFLYSWARIWRSKARNEYLQQLLTIDPHSPAEFRCNGILRNFDLFHETFGTQPGDGMWMDPADRVKIW</sequence>
<evidence type="ECO:0000259" key="8">
    <source>
        <dbReference type="Pfam" id="PF01431"/>
    </source>
</evidence>
<dbReference type="STRING" id="525245.HMPREF0044_1216"/>
<dbReference type="Pfam" id="PF05649">
    <property type="entry name" value="Peptidase_M13_N"/>
    <property type="match status" value="1"/>
</dbReference>
<dbReference type="GO" id="GO:0005886">
    <property type="term" value="C:plasma membrane"/>
    <property type="evidence" value="ECO:0007669"/>
    <property type="project" value="TreeGrafter"/>
</dbReference>
<comment type="caution">
    <text evidence="10">The sequence shown here is derived from an EMBL/GenBank/DDBJ whole genome shotgun (WGS) entry which is preliminary data.</text>
</comment>
<dbReference type="InterPro" id="IPR008753">
    <property type="entry name" value="Peptidase_M13_N"/>
</dbReference>
<dbReference type="GO" id="GO:0004222">
    <property type="term" value="F:metalloendopeptidase activity"/>
    <property type="evidence" value="ECO:0007669"/>
    <property type="project" value="InterPro"/>
</dbReference>
<keyword evidence="5 10" id="KW-0378">Hydrolase</keyword>
<evidence type="ECO:0000313" key="10">
    <source>
        <dbReference type="EMBL" id="EEH63615.1"/>
    </source>
</evidence>
<evidence type="ECO:0000256" key="5">
    <source>
        <dbReference type="ARBA" id="ARBA00022801"/>
    </source>
</evidence>
<dbReference type="InterPro" id="IPR000718">
    <property type="entry name" value="Peptidase_M13"/>
</dbReference>
<dbReference type="PRINTS" id="PR00786">
    <property type="entry name" value="NEPRILYSIN"/>
</dbReference>
<organism evidence="10 11">
    <name type="scientific">Gleimia coleocanis DSM 15436</name>
    <dbReference type="NCBI Taxonomy" id="525245"/>
    <lineage>
        <taxon>Bacteria</taxon>
        <taxon>Bacillati</taxon>
        <taxon>Actinomycetota</taxon>
        <taxon>Actinomycetes</taxon>
        <taxon>Actinomycetales</taxon>
        <taxon>Actinomycetaceae</taxon>
        <taxon>Gleimia</taxon>
    </lineage>
</organism>
<evidence type="ECO:0000256" key="3">
    <source>
        <dbReference type="ARBA" id="ARBA00022670"/>
    </source>
</evidence>
<comment type="cofactor">
    <cofactor evidence="1">
        <name>Zn(2+)</name>
        <dbReference type="ChEBI" id="CHEBI:29105"/>
    </cofactor>
</comment>
<evidence type="ECO:0000256" key="1">
    <source>
        <dbReference type="ARBA" id="ARBA00001947"/>
    </source>
</evidence>
<dbReference type="InterPro" id="IPR042089">
    <property type="entry name" value="Peptidase_M13_dom_2"/>
</dbReference>
<dbReference type="eggNOG" id="COG3590">
    <property type="taxonomic scope" value="Bacteria"/>
</dbReference>
<keyword evidence="6" id="KW-0862">Zinc</keyword>
<keyword evidence="3" id="KW-0645">Protease</keyword>
<dbReference type="OrthoDB" id="9775677at2"/>
<feature type="domain" description="Peptidase M13 C-terminal" evidence="8">
    <location>
        <begin position="454"/>
        <end position="663"/>
    </location>
</feature>
<evidence type="ECO:0000259" key="9">
    <source>
        <dbReference type="Pfam" id="PF05649"/>
    </source>
</evidence>
<dbReference type="PROSITE" id="PS51885">
    <property type="entry name" value="NEPRILYSIN"/>
    <property type="match status" value="1"/>
</dbReference>
<accession>C0W1C6</accession>